<sequence>MPLTVLSMFAFRNSELFIQRLDVCALNILLVRWGGVLEYDSDDTSSASPSRAEAGLMTILNSGKRHVITKQVCRALRGSVAGSAQFFNNWDRVEGISPDKLV</sequence>
<name>A0A2T4H715_FUSCU</name>
<evidence type="ECO:0000313" key="1">
    <source>
        <dbReference type="EMBL" id="PTD11610.1"/>
    </source>
</evidence>
<dbReference type="AlphaFoldDB" id="A0A2T4H715"/>
<dbReference type="OMA" id="ITKQVCR"/>
<reference evidence="1 2" key="1">
    <citation type="submission" date="2018-02" db="EMBL/GenBank/DDBJ databases">
        <title>Fusarium culmorum secondary metabolites in fungal-bacterial-plant interactions.</title>
        <authorList>
            <person name="Schmidt R."/>
        </authorList>
    </citation>
    <scope>NUCLEOTIDE SEQUENCE [LARGE SCALE GENOMIC DNA]</scope>
    <source>
        <strain evidence="1 2">PV</strain>
    </source>
</reference>
<keyword evidence="2" id="KW-1185">Reference proteome</keyword>
<dbReference type="OrthoDB" id="10324935at2759"/>
<dbReference type="Proteomes" id="UP000241587">
    <property type="component" value="Unassembled WGS sequence"/>
</dbReference>
<accession>A0A2T4H715</accession>
<proteinExistence type="predicted"/>
<protein>
    <submittedName>
        <fullName evidence="1">Uncharacterized protein</fullName>
    </submittedName>
</protein>
<organism evidence="1 2">
    <name type="scientific">Fusarium culmorum</name>
    <dbReference type="NCBI Taxonomy" id="5516"/>
    <lineage>
        <taxon>Eukaryota</taxon>
        <taxon>Fungi</taxon>
        <taxon>Dikarya</taxon>
        <taxon>Ascomycota</taxon>
        <taxon>Pezizomycotina</taxon>
        <taxon>Sordariomycetes</taxon>
        <taxon>Hypocreomycetidae</taxon>
        <taxon>Hypocreales</taxon>
        <taxon>Nectriaceae</taxon>
        <taxon>Fusarium</taxon>
    </lineage>
</organism>
<comment type="caution">
    <text evidence="1">The sequence shown here is derived from an EMBL/GenBank/DDBJ whole genome shotgun (WGS) entry which is preliminary data.</text>
</comment>
<gene>
    <name evidence="1" type="ORF">FCULG_00003057</name>
</gene>
<evidence type="ECO:0000313" key="2">
    <source>
        <dbReference type="Proteomes" id="UP000241587"/>
    </source>
</evidence>
<dbReference type="EMBL" id="PVEM01000001">
    <property type="protein sequence ID" value="PTD11610.1"/>
    <property type="molecule type" value="Genomic_DNA"/>
</dbReference>